<evidence type="ECO:0000313" key="8">
    <source>
        <dbReference type="Proteomes" id="UP000694380"/>
    </source>
</evidence>
<dbReference type="SUPFAM" id="SSF103196">
    <property type="entry name" value="Roadblock/LC7 domain"/>
    <property type="match status" value="1"/>
</dbReference>
<comment type="subcellular location">
    <subcellularLocation>
        <location evidence="1">Lysosome</location>
    </subcellularLocation>
</comment>
<evidence type="ECO:0000256" key="6">
    <source>
        <dbReference type="ARBA" id="ARBA00045571"/>
    </source>
</evidence>
<comment type="similarity">
    <text evidence="2">Belongs to the LAMTOR4 family.</text>
</comment>
<evidence type="ECO:0000313" key="7">
    <source>
        <dbReference type="Ensembl" id="ENSCPBP00000012054.1"/>
    </source>
</evidence>
<evidence type="ECO:0000256" key="1">
    <source>
        <dbReference type="ARBA" id="ARBA00004371"/>
    </source>
</evidence>
<dbReference type="CTD" id="389541"/>
<accession>A0A8C3HAE7</accession>
<evidence type="ECO:0000256" key="3">
    <source>
        <dbReference type="ARBA" id="ARBA00016098"/>
    </source>
</evidence>
<dbReference type="GeneTree" id="ENSGT00390000016053"/>
<evidence type="ECO:0000256" key="5">
    <source>
        <dbReference type="ARBA" id="ARBA00032690"/>
    </source>
</evidence>
<reference evidence="7" key="1">
    <citation type="submission" date="2025-08" db="UniProtKB">
        <authorList>
            <consortium name="Ensembl"/>
        </authorList>
    </citation>
    <scope>IDENTIFICATION</scope>
</reference>
<dbReference type="RefSeq" id="XP_005314447.1">
    <property type="nucleotide sequence ID" value="XM_005314390.4"/>
</dbReference>
<keyword evidence="8" id="KW-1185">Reference proteome</keyword>
<dbReference type="GO" id="GO:0005085">
    <property type="term" value="F:guanyl-nucleotide exchange factor activity"/>
    <property type="evidence" value="ECO:0007669"/>
    <property type="project" value="Ensembl"/>
</dbReference>
<dbReference type="GO" id="GO:0005765">
    <property type="term" value="C:lysosomal membrane"/>
    <property type="evidence" value="ECO:0007669"/>
    <property type="project" value="Ensembl"/>
</dbReference>
<dbReference type="GO" id="GO:0060090">
    <property type="term" value="F:molecular adaptor activity"/>
    <property type="evidence" value="ECO:0007669"/>
    <property type="project" value="Ensembl"/>
</dbReference>
<proteinExistence type="inferred from homology"/>
<gene>
    <name evidence="7" type="primary">LAMTOR4</name>
</gene>
<organism evidence="7 8">
    <name type="scientific">Chrysemys picta bellii</name>
    <name type="common">Western painted turtle</name>
    <name type="synonym">Emys bellii</name>
    <dbReference type="NCBI Taxonomy" id="8478"/>
    <lineage>
        <taxon>Eukaryota</taxon>
        <taxon>Metazoa</taxon>
        <taxon>Chordata</taxon>
        <taxon>Craniata</taxon>
        <taxon>Vertebrata</taxon>
        <taxon>Euteleostomi</taxon>
        <taxon>Archelosauria</taxon>
        <taxon>Testudinata</taxon>
        <taxon>Testudines</taxon>
        <taxon>Cryptodira</taxon>
        <taxon>Durocryptodira</taxon>
        <taxon>Testudinoidea</taxon>
        <taxon>Emydidae</taxon>
        <taxon>Chrysemys</taxon>
    </lineage>
</organism>
<evidence type="ECO:0000256" key="4">
    <source>
        <dbReference type="ARBA" id="ARBA00023228"/>
    </source>
</evidence>
<dbReference type="OrthoDB" id="275011at2759"/>
<dbReference type="GO" id="GO:0071986">
    <property type="term" value="C:Ragulator complex"/>
    <property type="evidence" value="ECO:0007669"/>
    <property type="project" value="Ensembl"/>
</dbReference>
<dbReference type="GO" id="GO:0008361">
    <property type="term" value="P:regulation of cell size"/>
    <property type="evidence" value="ECO:0007669"/>
    <property type="project" value="Ensembl"/>
</dbReference>
<dbReference type="GO" id="GO:0061462">
    <property type="term" value="P:protein localization to lysosome"/>
    <property type="evidence" value="ECO:0007669"/>
    <property type="project" value="Ensembl"/>
</dbReference>
<dbReference type="GO" id="GO:1990877">
    <property type="term" value="C:FNIP-folliculin RagC/D GAP"/>
    <property type="evidence" value="ECO:0007669"/>
    <property type="project" value="Ensembl"/>
</dbReference>
<dbReference type="GO" id="GO:1904263">
    <property type="term" value="P:positive regulation of TORC1 signaling"/>
    <property type="evidence" value="ECO:0007669"/>
    <property type="project" value="Ensembl"/>
</dbReference>
<dbReference type="Ensembl" id="ENSCPBT00000014387.1">
    <property type="protein sequence ID" value="ENSCPBP00000012054.1"/>
    <property type="gene ID" value="ENSCPBG00000009130.1"/>
</dbReference>
<dbReference type="GeneID" id="101954082"/>
<name>A0A8C3HAE7_CHRPI</name>
<sequence>MTTALTQGLERIPDQLGYLVICDGAVLASAGDLENAEHTAGVISELVATACSFRLQRGPDPPFKRLSVVFGEHTFLVTVSGQKIFVVKRQNHVREPVAV</sequence>
<evidence type="ECO:0000256" key="2">
    <source>
        <dbReference type="ARBA" id="ARBA00010627"/>
    </source>
</evidence>
<comment type="function">
    <text evidence="6">As part of the Ragulator complex it is involved in amino acid sensing and activation of mTORC1, a signaling complex promoting cell growth in response to growth factors, energy levels, and amino acids. Activated by amino acids through a mechanism involving the lysosomal V-ATPase, the Ragulator plays a dual role for the small GTPases Rag (RagA/RRAGA, RagB/RRAGB, RagC/RRAGC and/or RagD/RRAGD): it (1) acts as a guanine nucleotide exchange factor (GEF), activating the small GTPases Rag and (2) mediates recruitment of Rag GTPases to the lysosome membrane. Activated Ragulator and Rag GTPases function as a scaffold recruiting mTORC1 to lysosomes where it is in turn activated.</text>
</comment>
<dbReference type="PANTHER" id="PTHR33967:SF1">
    <property type="entry name" value="RAGULATOR COMPLEX PROTEIN LAMTOR4"/>
    <property type="match status" value="1"/>
</dbReference>
<dbReference type="OMA" id="MEMVRTA"/>
<dbReference type="KEGG" id="cpic:101954082"/>
<keyword evidence="4" id="KW-0458">Lysosome</keyword>
<dbReference type="PANTHER" id="PTHR33967">
    <property type="entry name" value="RAGULATOR COMPLEX PROTEIN LAMTOR4"/>
    <property type="match status" value="1"/>
</dbReference>
<protein>
    <recommendedName>
        <fullName evidence="3">Ragulator complex protein LAMTOR4</fullName>
    </recommendedName>
    <alternativeName>
        <fullName evidence="5">Late endosomal/lysosomal adaptor and MAPK and MTOR activator 4</fullName>
    </alternativeName>
</protein>
<dbReference type="Proteomes" id="UP000694380">
    <property type="component" value="Unplaced"/>
</dbReference>
<reference evidence="7" key="2">
    <citation type="submission" date="2025-09" db="UniProtKB">
        <authorList>
            <consortium name="Ensembl"/>
        </authorList>
    </citation>
    <scope>IDENTIFICATION</scope>
</reference>
<dbReference type="AlphaFoldDB" id="A0A8C3HAE7"/>
<dbReference type="InterPro" id="IPR034601">
    <property type="entry name" value="LAMTOR4"/>
</dbReference>
<dbReference type="GO" id="GO:0071230">
    <property type="term" value="P:cellular response to amino acid stimulus"/>
    <property type="evidence" value="ECO:0007669"/>
    <property type="project" value="Ensembl"/>
</dbReference>